<dbReference type="RefSeq" id="WP_058634409.1">
    <property type="nucleotide sequence ID" value="NZ_LDPZ01000014.1"/>
</dbReference>
<sequence length="70" mass="7852">MADEIDLHGAMRRVALLLNILRHRANENFTLVGPADARHYRLSQMEGDELIALIRMTNEFALDCASEAGN</sequence>
<accession>A0A175RCG6</accession>
<organism evidence="1 2">
    <name type="scientific">Aureimonas ureilytica</name>
    <dbReference type="NCBI Taxonomy" id="401562"/>
    <lineage>
        <taxon>Bacteria</taxon>
        <taxon>Pseudomonadati</taxon>
        <taxon>Pseudomonadota</taxon>
        <taxon>Alphaproteobacteria</taxon>
        <taxon>Hyphomicrobiales</taxon>
        <taxon>Aurantimonadaceae</taxon>
        <taxon>Aureimonas</taxon>
    </lineage>
</organism>
<dbReference type="EMBL" id="LDPZ01000014">
    <property type="protein sequence ID" value="KTQ96583.1"/>
    <property type="molecule type" value="Genomic_DNA"/>
</dbReference>
<dbReference type="Proteomes" id="UP000078272">
    <property type="component" value="Unassembled WGS sequence"/>
</dbReference>
<reference evidence="1 2" key="1">
    <citation type="journal article" date="2016" name="Front. Microbiol.">
        <title>Genomic Resource of Rice Seed Associated Bacteria.</title>
        <authorList>
            <person name="Midha S."/>
            <person name="Bansal K."/>
            <person name="Sharma S."/>
            <person name="Kumar N."/>
            <person name="Patil P.P."/>
            <person name="Chaudhry V."/>
            <person name="Patil P.B."/>
        </authorList>
    </citation>
    <scope>NUCLEOTIDE SEQUENCE [LARGE SCALE GENOMIC DNA]</scope>
    <source>
        <strain evidence="1 2">NS226</strain>
    </source>
</reference>
<proteinExistence type="predicted"/>
<evidence type="ECO:0000313" key="1">
    <source>
        <dbReference type="EMBL" id="KTQ96583.1"/>
    </source>
</evidence>
<comment type="caution">
    <text evidence="1">The sequence shown here is derived from an EMBL/GenBank/DDBJ whole genome shotgun (WGS) entry which is preliminary data.</text>
</comment>
<dbReference type="AlphaFoldDB" id="A0A175RCG6"/>
<name>A0A175RCG6_9HYPH</name>
<protein>
    <submittedName>
        <fullName evidence="1">Uncharacterized protein</fullName>
    </submittedName>
</protein>
<gene>
    <name evidence="1" type="ORF">NS226_07225</name>
</gene>
<evidence type="ECO:0000313" key="2">
    <source>
        <dbReference type="Proteomes" id="UP000078272"/>
    </source>
</evidence>
<dbReference type="PATRIC" id="fig|401562.3.peg.746"/>